<dbReference type="EMBL" id="JYDL01000200">
    <property type="protein sequence ID" value="KRX13460.1"/>
    <property type="molecule type" value="Genomic_DNA"/>
</dbReference>
<sequence>MPRDDCRDWFFSPNRDWTSIVVQIGFENLFIFIIISKRCNDWFDYNNLKTSVLKERQINSAFNSNPNSGYAEVVFQLCKSLAPEISLQRLAATVCGFI</sequence>
<name>A0A0V0RG32_9BILA</name>
<gene>
    <name evidence="1" type="ORF">T07_6508</name>
</gene>
<accession>A0A0V0RG32</accession>
<comment type="caution">
    <text evidence="1">The sequence shown here is derived from an EMBL/GenBank/DDBJ whole genome shotgun (WGS) entry which is preliminary data.</text>
</comment>
<evidence type="ECO:0000313" key="1">
    <source>
        <dbReference type="EMBL" id="KRX13460.1"/>
    </source>
</evidence>
<organism evidence="1 2">
    <name type="scientific">Trichinella nelsoni</name>
    <dbReference type="NCBI Taxonomy" id="6336"/>
    <lineage>
        <taxon>Eukaryota</taxon>
        <taxon>Metazoa</taxon>
        <taxon>Ecdysozoa</taxon>
        <taxon>Nematoda</taxon>
        <taxon>Enoplea</taxon>
        <taxon>Dorylaimia</taxon>
        <taxon>Trichinellida</taxon>
        <taxon>Trichinellidae</taxon>
        <taxon>Trichinella</taxon>
    </lineage>
</organism>
<dbReference type="AlphaFoldDB" id="A0A0V0RG32"/>
<proteinExistence type="predicted"/>
<dbReference type="Proteomes" id="UP000054630">
    <property type="component" value="Unassembled WGS sequence"/>
</dbReference>
<protein>
    <submittedName>
        <fullName evidence="1">Uncharacterized protein</fullName>
    </submittedName>
</protein>
<keyword evidence="2" id="KW-1185">Reference proteome</keyword>
<reference evidence="1 2" key="1">
    <citation type="submission" date="2015-01" db="EMBL/GenBank/DDBJ databases">
        <title>Evolution of Trichinella species and genotypes.</title>
        <authorList>
            <person name="Korhonen P.K."/>
            <person name="Edoardo P."/>
            <person name="Giuseppe L.R."/>
            <person name="Gasser R.B."/>
        </authorList>
    </citation>
    <scope>NUCLEOTIDE SEQUENCE [LARGE SCALE GENOMIC DNA]</scope>
    <source>
        <strain evidence="1">ISS37</strain>
    </source>
</reference>
<evidence type="ECO:0000313" key="2">
    <source>
        <dbReference type="Proteomes" id="UP000054630"/>
    </source>
</evidence>